<proteinExistence type="predicted"/>
<dbReference type="GO" id="GO:0051999">
    <property type="term" value="P:mannosyl-inositol phosphorylceramide biosynthetic process"/>
    <property type="evidence" value="ECO:0007669"/>
    <property type="project" value="TreeGrafter"/>
</dbReference>
<evidence type="ECO:0000313" key="2">
    <source>
        <dbReference type="EMBL" id="MXP76446.1"/>
    </source>
</evidence>
<comment type="caution">
    <text evidence="2">The sequence shown here is derived from an EMBL/GenBank/DDBJ whole genome shotgun (WGS) entry which is preliminary data.</text>
</comment>
<keyword evidence="3" id="KW-1185">Reference proteome</keyword>
<dbReference type="RefSeq" id="WP_159751582.1">
    <property type="nucleotide sequence ID" value="NZ_WUQX01000001.1"/>
</dbReference>
<dbReference type="Pfam" id="PF04488">
    <property type="entry name" value="Gly_transf_sug"/>
    <property type="match status" value="1"/>
</dbReference>
<protein>
    <submittedName>
        <fullName evidence="2">Glycosyl transferase</fullName>
    </submittedName>
</protein>
<dbReference type="InterPro" id="IPR029044">
    <property type="entry name" value="Nucleotide-diphossugar_trans"/>
</dbReference>
<dbReference type="PANTHER" id="PTHR32385">
    <property type="entry name" value="MANNOSYL PHOSPHORYLINOSITOL CERAMIDE SYNTHASE"/>
    <property type="match status" value="1"/>
</dbReference>
<dbReference type="PANTHER" id="PTHR32385:SF15">
    <property type="entry name" value="INOSITOL PHOSPHOCERAMIDE MANNOSYLTRANSFERASE 1"/>
    <property type="match status" value="1"/>
</dbReference>
<dbReference type="GO" id="GO:0000030">
    <property type="term" value="F:mannosyltransferase activity"/>
    <property type="evidence" value="ECO:0007669"/>
    <property type="project" value="TreeGrafter"/>
</dbReference>
<dbReference type="AlphaFoldDB" id="A0A7X3MHD5"/>
<evidence type="ECO:0000313" key="3">
    <source>
        <dbReference type="Proteomes" id="UP000460412"/>
    </source>
</evidence>
<dbReference type="InterPro" id="IPR051706">
    <property type="entry name" value="Glycosyltransferase_domain"/>
</dbReference>
<sequence>MIPKIIHYCWFGRNPLTKMAKKCIASWRKYCPDYEIIEWNEDNFDIDYCPYVREAYDAKKWAFVSDVARLYALVKMGGIYMDTDVEVIRPLDEILPYDALSGFESQTRIQTGLMTCREGHGLFTEFLNEYQGIHFKREDGSLDVTTNVTRITNTCLKYGLKLNNTEQTIRGFTLLPNDYLCPKNADTGEICITERTVCIHHFDASWHTPLELLIDRLNRCDPAKHRIEYRIRRCISLPFIAINRLRRRR</sequence>
<dbReference type="Gene3D" id="3.90.550.20">
    <property type="match status" value="1"/>
</dbReference>
<dbReference type="Proteomes" id="UP000460412">
    <property type="component" value="Unassembled WGS sequence"/>
</dbReference>
<keyword evidence="1 2" id="KW-0808">Transferase</keyword>
<gene>
    <name evidence="2" type="ORF">GN277_13890</name>
</gene>
<dbReference type="EMBL" id="WUQX01000001">
    <property type="protein sequence ID" value="MXP76446.1"/>
    <property type="molecule type" value="Genomic_DNA"/>
</dbReference>
<accession>A0A7X3MHD5</accession>
<name>A0A7X3MHD5_9FIRM</name>
<reference evidence="2 3" key="1">
    <citation type="submission" date="2019-12" db="EMBL/GenBank/DDBJ databases">
        <title>Sporaefaciens musculi gen. nov., sp. nov., a novel bacterium isolated from the caecum of an obese mouse.</title>
        <authorList>
            <person name="Rasmussen T.S."/>
            <person name="Streidl T."/>
            <person name="Hitch T.C.A."/>
            <person name="Wortmann E."/>
            <person name="Deptula P."/>
            <person name="Hansen M."/>
            <person name="Nielsen D.S."/>
            <person name="Clavel T."/>
            <person name="Vogensen F.K."/>
        </authorList>
    </citation>
    <scope>NUCLEOTIDE SEQUENCE [LARGE SCALE GENOMIC DNA]</scope>
    <source>
        <strain evidence="2 3">WCA-9-b2</strain>
    </source>
</reference>
<organism evidence="2 3">
    <name type="scientific">Sporofaciens musculi</name>
    <dbReference type="NCBI Taxonomy" id="2681861"/>
    <lineage>
        <taxon>Bacteria</taxon>
        <taxon>Bacillati</taxon>
        <taxon>Bacillota</taxon>
        <taxon>Clostridia</taxon>
        <taxon>Lachnospirales</taxon>
        <taxon>Lachnospiraceae</taxon>
        <taxon>Sporofaciens</taxon>
    </lineage>
</organism>
<dbReference type="InterPro" id="IPR007577">
    <property type="entry name" value="GlycoTrfase_DXD_sugar-bd_CS"/>
</dbReference>
<evidence type="ECO:0000256" key="1">
    <source>
        <dbReference type="ARBA" id="ARBA00022679"/>
    </source>
</evidence>
<dbReference type="SUPFAM" id="SSF53448">
    <property type="entry name" value="Nucleotide-diphospho-sugar transferases"/>
    <property type="match status" value="1"/>
</dbReference>
<dbReference type="GO" id="GO:0016020">
    <property type="term" value="C:membrane"/>
    <property type="evidence" value="ECO:0007669"/>
    <property type="project" value="GOC"/>
</dbReference>